<accession>H0JL36</accession>
<evidence type="ECO:0000313" key="2">
    <source>
        <dbReference type="Proteomes" id="UP000005064"/>
    </source>
</evidence>
<dbReference type="RefSeq" id="WP_006550285.1">
    <property type="nucleotide sequence ID" value="NZ_AHBW01000026.1"/>
</dbReference>
<gene>
    <name evidence="1" type="ORF">AK37_01447</name>
</gene>
<sequence length="129" mass="14012">MILTGAFLATHVFVENEKLNVQGGVLDWWELDPGQESITLFAVALLQAAPDDAGTVQKVRLTVYGPSGQHLGEGAVPVDLTVAHLGTNRFTWIQPTFPVTEGPGRYLFHFAIDGQESSLHSLSLDIRCP</sequence>
<organism evidence="1 2">
    <name type="scientific">Rhodococcus pyridinivorans AK37</name>
    <dbReference type="NCBI Taxonomy" id="1114960"/>
    <lineage>
        <taxon>Bacteria</taxon>
        <taxon>Bacillati</taxon>
        <taxon>Actinomycetota</taxon>
        <taxon>Actinomycetes</taxon>
        <taxon>Mycobacteriales</taxon>
        <taxon>Nocardiaceae</taxon>
        <taxon>Rhodococcus</taxon>
    </lineage>
</organism>
<comment type="caution">
    <text evidence="1">The sequence shown here is derived from an EMBL/GenBank/DDBJ whole genome shotgun (WGS) entry which is preliminary data.</text>
</comment>
<reference evidence="1 2" key="1">
    <citation type="submission" date="2011-12" db="EMBL/GenBank/DDBJ databases">
        <authorList>
            <person name="Kriszt B."/>
            <person name="Tancsics A."/>
            <person name="Cserhati M."/>
            <person name="Toth A."/>
            <person name="Nagy I."/>
            <person name="Horvath B."/>
            <person name="Tamura T."/>
            <person name="Kukolya J."/>
            <person name="Szoboszlay S."/>
        </authorList>
    </citation>
    <scope>NUCLEOTIDE SEQUENCE [LARGE SCALE GENOMIC DNA]</scope>
    <source>
        <strain evidence="1 2">AK37</strain>
    </source>
</reference>
<protein>
    <submittedName>
        <fullName evidence="1">Uncharacterized protein</fullName>
    </submittedName>
</protein>
<evidence type="ECO:0000313" key="1">
    <source>
        <dbReference type="EMBL" id="EHK86371.1"/>
    </source>
</evidence>
<dbReference type="Proteomes" id="UP000005064">
    <property type="component" value="Unassembled WGS sequence"/>
</dbReference>
<name>H0JL36_9NOCA</name>
<dbReference type="AlphaFoldDB" id="H0JL36"/>
<dbReference type="PATRIC" id="fig|1114960.4.peg.278"/>
<dbReference type="EMBL" id="AHBW01000026">
    <property type="protein sequence ID" value="EHK86371.1"/>
    <property type="molecule type" value="Genomic_DNA"/>
</dbReference>
<proteinExistence type="predicted"/>